<dbReference type="Proteomes" id="UP000095746">
    <property type="component" value="Unassembled WGS sequence"/>
</dbReference>
<gene>
    <name evidence="1" type="ORF">ERS852411_04030</name>
</gene>
<protein>
    <submittedName>
        <fullName evidence="1">Uncharacterized protein</fullName>
    </submittedName>
</protein>
<accession>A0A174TY01</accession>
<evidence type="ECO:0000313" key="2">
    <source>
        <dbReference type="Proteomes" id="UP000095746"/>
    </source>
</evidence>
<reference evidence="1 2" key="1">
    <citation type="submission" date="2015-09" db="EMBL/GenBank/DDBJ databases">
        <authorList>
            <consortium name="Pathogen Informatics"/>
        </authorList>
    </citation>
    <scope>NUCLEOTIDE SEQUENCE [LARGE SCALE GENOMIC DNA]</scope>
    <source>
        <strain evidence="1 2">2789STDY5608854</strain>
    </source>
</reference>
<dbReference type="EMBL" id="CYZT01000717">
    <property type="protein sequence ID" value="CUQ14792.1"/>
    <property type="molecule type" value="Genomic_DNA"/>
</dbReference>
<organism evidence="1 2">
    <name type="scientific">Flavonifractor plautii</name>
    <name type="common">Fusobacterium plautii</name>
    <dbReference type="NCBI Taxonomy" id="292800"/>
    <lineage>
        <taxon>Bacteria</taxon>
        <taxon>Bacillati</taxon>
        <taxon>Bacillota</taxon>
        <taxon>Clostridia</taxon>
        <taxon>Eubacteriales</taxon>
        <taxon>Oscillospiraceae</taxon>
        <taxon>Flavonifractor</taxon>
    </lineage>
</organism>
<sequence length="163" mass="16811">MTSLMAFSAAASEKSEASVDTKASTAWVNTSMPVSAVTVGGTLVVSSASKMAMSGSRLSSTKGYLTPFSWSVITAKRLTSEPVPLVVGMAMNLQSRMSRSRAAKNTIALAASMAEPPPKATTASGWNSRICSTPLVTVAMSGSACTSEKILNSPPLRSSRSVT</sequence>
<evidence type="ECO:0000313" key="1">
    <source>
        <dbReference type="EMBL" id="CUQ14792.1"/>
    </source>
</evidence>
<dbReference type="AlphaFoldDB" id="A0A174TY01"/>
<proteinExistence type="predicted"/>
<name>A0A174TY01_FLAPL</name>